<name>A0ABU1PDD7_9BURK</name>
<dbReference type="PANTHER" id="PTHR43581">
    <property type="entry name" value="ATP/GTP PHOSPHATASE"/>
    <property type="match status" value="1"/>
</dbReference>
<feature type="domain" description="Endonuclease GajA/Old nuclease/RecF-like AAA" evidence="1">
    <location>
        <begin position="237"/>
        <end position="326"/>
    </location>
</feature>
<accession>A0ABU1PDD7</accession>
<organism evidence="2 3">
    <name type="scientific">Herbaspirillum frisingense</name>
    <dbReference type="NCBI Taxonomy" id="92645"/>
    <lineage>
        <taxon>Bacteria</taxon>
        <taxon>Pseudomonadati</taxon>
        <taxon>Pseudomonadota</taxon>
        <taxon>Betaproteobacteria</taxon>
        <taxon>Burkholderiales</taxon>
        <taxon>Oxalobacteraceae</taxon>
        <taxon>Herbaspirillum</taxon>
    </lineage>
</organism>
<evidence type="ECO:0000313" key="2">
    <source>
        <dbReference type="EMBL" id="MDR6583517.1"/>
    </source>
</evidence>
<dbReference type="InterPro" id="IPR027417">
    <property type="entry name" value="P-loop_NTPase"/>
</dbReference>
<evidence type="ECO:0000259" key="1">
    <source>
        <dbReference type="Pfam" id="PF13175"/>
    </source>
</evidence>
<sequence length="601" mass="66965">MKVTVNQKHKSIPRGISFDLPAFCILTGKNGSGKSHLLEVISNVNASAVVEKGKQLTRIHYVSFNGLNPQVDDQCDQSQVISNVGTWWGQIQTMSQNYKAAINAGEAFSDVVKQFLPRYGHNPALFAVIERVLARSGKGLDQLTHDDVLANISFVDITQQNLFFSQCALIFKAYHTRQVKNDVAEFKASKGVPTVPYLTPGEFIEKYGPPPWDLINEILRRAELPYTVVDPQLTDFDLPYRLRLMDSSKNVEISVNDLSSGERVLMSLALAIYNTQEGGSKPELLLLDEPDAPLHPQFSSLLINTLIETIVKKAGVNVVVTTHSPSTVAMAPDSSVFEVDRETKIPRMVSNAHAVEILTAGMDFLKVSYENRKQVFVESKFDVQYFQGLYGIFSRRHQSTYQPVFLEPHTGTSNCTDVIDIVTKLRDSGSDLVFGVIDFDGVNSDTQFITVLGSGARYAIENYLLDPLYICFALIRYEKRSFADFGILTRHTYPEIASLTQQECQSMIDDLLTKIGLSLSDLVPTTLENGMCLNYPKSFLMHHGHSYETLIQTKFPELNAISKGQGDAALKLGLLHVVAEFPQFLPSELKKTFEKISGPFT</sequence>
<evidence type="ECO:0000313" key="3">
    <source>
        <dbReference type="Proteomes" id="UP001260715"/>
    </source>
</evidence>
<dbReference type="EMBL" id="JAVDSJ010000002">
    <property type="protein sequence ID" value="MDR6583517.1"/>
    <property type="molecule type" value="Genomic_DNA"/>
</dbReference>
<dbReference type="CDD" id="cd00267">
    <property type="entry name" value="ABC_ATPase"/>
    <property type="match status" value="2"/>
</dbReference>
<keyword evidence="3" id="KW-1185">Reference proteome</keyword>
<gene>
    <name evidence="2" type="ORF">J2W50_001715</name>
</gene>
<dbReference type="Proteomes" id="UP001260715">
    <property type="component" value="Unassembled WGS sequence"/>
</dbReference>
<dbReference type="InterPro" id="IPR051396">
    <property type="entry name" value="Bact_Antivir_Def_Nuclease"/>
</dbReference>
<comment type="caution">
    <text evidence="2">The sequence shown here is derived from an EMBL/GenBank/DDBJ whole genome shotgun (WGS) entry which is preliminary data.</text>
</comment>
<protein>
    <submittedName>
        <fullName evidence="2">ABC-type cobalamin/Fe3+-siderophores transport system ATPase subunit</fullName>
    </submittedName>
</protein>
<reference evidence="2 3" key="1">
    <citation type="submission" date="2023-07" db="EMBL/GenBank/DDBJ databases">
        <title>Sorghum-associated microbial communities from plants grown in Nebraska, USA.</title>
        <authorList>
            <person name="Schachtman D."/>
        </authorList>
    </citation>
    <scope>NUCLEOTIDE SEQUENCE [LARGE SCALE GENOMIC DNA]</scope>
    <source>
        <strain evidence="2 3">596</strain>
    </source>
</reference>
<dbReference type="InterPro" id="IPR041685">
    <property type="entry name" value="AAA_GajA/Old/RecF-like"/>
</dbReference>
<dbReference type="RefSeq" id="WP_310010145.1">
    <property type="nucleotide sequence ID" value="NZ_JAVDSJ010000002.1"/>
</dbReference>
<dbReference type="SUPFAM" id="SSF52540">
    <property type="entry name" value="P-loop containing nucleoside triphosphate hydrolases"/>
    <property type="match status" value="1"/>
</dbReference>
<dbReference type="PANTHER" id="PTHR43581:SF4">
    <property type="entry name" value="ATP_GTP PHOSPHATASE"/>
    <property type="match status" value="1"/>
</dbReference>
<proteinExistence type="predicted"/>
<dbReference type="Gene3D" id="3.40.50.300">
    <property type="entry name" value="P-loop containing nucleotide triphosphate hydrolases"/>
    <property type="match status" value="1"/>
</dbReference>
<dbReference type="Pfam" id="PF13175">
    <property type="entry name" value="AAA_15"/>
    <property type="match status" value="1"/>
</dbReference>